<gene>
    <name evidence="1" type="primary">xerD_5</name>
    <name evidence="1" type="ORF">NCTC10005_03399</name>
</gene>
<organism evidence="1 2">
    <name type="scientific">Enterobacter cloacae</name>
    <dbReference type="NCBI Taxonomy" id="550"/>
    <lineage>
        <taxon>Bacteria</taxon>
        <taxon>Pseudomonadati</taxon>
        <taxon>Pseudomonadota</taxon>
        <taxon>Gammaproteobacteria</taxon>
        <taxon>Enterobacterales</taxon>
        <taxon>Enterobacteriaceae</taxon>
        <taxon>Enterobacter</taxon>
        <taxon>Enterobacter cloacae complex</taxon>
    </lineage>
</organism>
<dbReference type="Proteomes" id="UP000255106">
    <property type="component" value="Unassembled WGS sequence"/>
</dbReference>
<dbReference type="EMBL" id="UGJB01000004">
    <property type="protein sequence ID" value="STQ10650.1"/>
    <property type="molecule type" value="Genomic_DNA"/>
</dbReference>
<accession>A0A0M7I0D5</accession>
<evidence type="ECO:0000313" key="1">
    <source>
        <dbReference type="EMBL" id="STQ10650.1"/>
    </source>
</evidence>
<name>A0A0M7I0D5_ENTCL</name>
<sequence length="38" mass="3950">MTLMPDDDPELIMAPAVLPLAEDFLPRGTGGEGPITPA</sequence>
<reference evidence="1 2" key="1">
    <citation type="submission" date="2018-06" db="EMBL/GenBank/DDBJ databases">
        <authorList>
            <consortium name="Pathogen Informatics"/>
            <person name="Doyle S."/>
        </authorList>
    </citation>
    <scope>NUCLEOTIDE SEQUENCE [LARGE SCALE GENOMIC DNA]</scope>
    <source>
        <strain evidence="1 2">NCTC10005</strain>
    </source>
</reference>
<proteinExistence type="predicted"/>
<evidence type="ECO:0000313" key="2">
    <source>
        <dbReference type="Proteomes" id="UP000255106"/>
    </source>
</evidence>
<protein>
    <submittedName>
        <fullName evidence="1">Tyrosine recombinase xerD</fullName>
    </submittedName>
</protein>
<dbReference type="AlphaFoldDB" id="A0A0M7I0D5"/>